<reference evidence="3" key="2">
    <citation type="submission" date="2015-09" db="EMBL/GenBank/DDBJ databases">
        <title>Draft genome sequence of a multidrug-resistant Chryseobacterium indologenes isolate from Malaysia.</title>
        <authorList>
            <person name="Yu C.Y."/>
            <person name="Ang G.Y."/>
            <person name="Chan K.-G."/>
        </authorList>
    </citation>
    <scope>NUCLEOTIDE SEQUENCE [LARGE SCALE GENOMIC DNA]</scope>
    <source>
        <strain evidence="3">CI_885</strain>
    </source>
</reference>
<reference evidence="2 3" key="1">
    <citation type="journal article" date="2015" name="Genom Data">
        <title>Draft genome sequence of a multidrug-resistant Chryseobacterium indologenes isolate from Malaysia.</title>
        <authorList>
            <person name="Yu C.Y."/>
            <person name="Ang G.Y."/>
            <person name="Cheng H.J."/>
            <person name="Cheong Y.M."/>
            <person name="Yin W.F."/>
            <person name="Chan K.G."/>
        </authorList>
    </citation>
    <scope>NUCLEOTIDE SEQUENCE [LARGE SCALE GENOMIC DNA]</scope>
    <source>
        <strain evidence="2 3">CI_885</strain>
    </source>
</reference>
<dbReference type="PANTHER" id="PTHR33993:SF5">
    <property type="entry name" value="GLYOXALASE"/>
    <property type="match status" value="1"/>
</dbReference>
<dbReference type="InterPro" id="IPR052164">
    <property type="entry name" value="Anthracycline_SecMetBiosynth"/>
</dbReference>
<dbReference type="EMBL" id="LJOD01000021">
    <property type="protein sequence ID" value="KPE49197.1"/>
    <property type="molecule type" value="Genomic_DNA"/>
</dbReference>
<protein>
    <submittedName>
        <fullName evidence="2">Glyoxalase</fullName>
    </submittedName>
</protein>
<dbReference type="RefSeq" id="WP_062703108.1">
    <property type="nucleotide sequence ID" value="NZ_LJOD01000021.1"/>
</dbReference>
<evidence type="ECO:0000259" key="1">
    <source>
        <dbReference type="PROSITE" id="PS51819"/>
    </source>
</evidence>
<organism evidence="2 3">
    <name type="scientific">Chryseobacterium indologenes</name>
    <name type="common">Flavobacterium indologenes</name>
    <dbReference type="NCBI Taxonomy" id="253"/>
    <lineage>
        <taxon>Bacteria</taxon>
        <taxon>Pseudomonadati</taxon>
        <taxon>Bacteroidota</taxon>
        <taxon>Flavobacteriia</taxon>
        <taxon>Flavobacteriales</taxon>
        <taxon>Weeksellaceae</taxon>
        <taxon>Chryseobacterium group</taxon>
        <taxon>Chryseobacterium</taxon>
    </lineage>
</organism>
<dbReference type="InterPro" id="IPR037523">
    <property type="entry name" value="VOC_core"/>
</dbReference>
<comment type="caution">
    <text evidence="2">The sequence shown here is derived from an EMBL/GenBank/DDBJ whole genome shotgun (WGS) entry which is preliminary data.</text>
</comment>
<name>A0A0N1KSN7_CHRID</name>
<accession>A0A0N1KSN7</accession>
<evidence type="ECO:0000313" key="3">
    <source>
        <dbReference type="Proteomes" id="UP000037953"/>
    </source>
</evidence>
<evidence type="ECO:0000313" key="2">
    <source>
        <dbReference type="EMBL" id="KPE49197.1"/>
    </source>
</evidence>
<proteinExistence type="predicted"/>
<dbReference type="SUPFAM" id="SSF54593">
    <property type="entry name" value="Glyoxalase/Bleomycin resistance protein/Dihydroxybiphenyl dioxygenase"/>
    <property type="match status" value="1"/>
</dbReference>
<dbReference type="PATRIC" id="fig|253.9.peg.2612"/>
<dbReference type="PANTHER" id="PTHR33993">
    <property type="entry name" value="GLYOXALASE-RELATED"/>
    <property type="match status" value="1"/>
</dbReference>
<dbReference type="AlphaFoldDB" id="A0A0N1KSN7"/>
<feature type="domain" description="VOC" evidence="1">
    <location>
        <begin position="6"/>
        <end position="121"/>
    </location>
</feature>
<sequence length="123" mass="14313">MKKVTGIGGILFKSKDPNAMNEWYKTHLGLETSPYGTSFEWLQTDGKKGLTQWAPFAENTKYFEPSEKDFMINYRVENLETLVEDLKKENVTILDEIATYDYGKFIHILDLEGNKIQLWEPID</sequence>
<dbReference type="Gene3D" id="3.10.180.10">
    <property type="entry name" value="2,3-Dihydroxybiphenyl 1,2-Dioxygenase, domain 1"/>
    <property type="match status" value="1"/>
</dbReference>
<dbReference type="Proteomes" id="UP000037953">
    <property type="component" value="Unassembled WGS sequence"/>
</dbReference>
<dbReference type="OrthoDB" id="9799428at2"/>
<dbReference type="PROSITE" id="PS51819">
    <property type="entry name" value="VOC"/>
    <property type="match status" value="1"/>
</dbReference>
<dbReference type="InterPro" id="IPR029068">
    <property type="entry name" value="Glyas_Bleomycin-R_OHBP_Dase"/>
</dbReference>
<gene>
    <name evidence="2" type="ORF">AOB46_21040</name>
</gene>